<proteinExistence type="predicted"/>
<dbReference type="AlphaFoldDB" id="A0A182MHF3"/>
<organism evidence="1 2">
    <name type="scientific">Anopheles culicifacies</name>
    <dbReference type="NCBI Taxonomy" id="139723"/>
    <lineage>
        <taxon>Eukaryota</taxon>
        <taxon>Metazoa</taxon>
        <taxon>Ecdysozoa</taxon>
        <taxon>Arthropoda</taxon>
        <taxon>Hexapoda</taxon>
        <taxon>Insecta</taxon>
        <taxon>Pterygota</taxon>
        <taxon>Neoptera</taxon>
        <taxon>Endopterygota</taxon>
        <taxon>Diptera</taxon>
        <taxon>Nematocera</taxon>
        <taxon>Culicoidea</taxon>
        <taxon>Culicidae</taxon>
        <taxon>Anophelinae</taxon>
        <taxon>Anopheles</taxon>
        <taxon>culicifacies species complex</taxon>
    </lineage>
</organism>
<reference evidence="1" key="2">
    <citation type="submission" date="2020-05" db="UniProtKB">
        <authorList>
            <consortium name="EnsemblMetazoa"/>
        </authorList>
    </citation>
    <scope>IDENTIFICATION</scope>
    <source>
        <strain evidence="1">A-37</strain>
    </source>
</reference>
<dbReference type="EMBL" id="AXCM01000489">
    <property type="status" value="NOT_ANNOTATED_CDS"/>
    <property type="molecule type" value="Genomic_DNA"/>
</dbReference>
<name>A0A182MHF3_9DIPT</name>
<evidence type="ECO:0000313" key="1">
    <source>
        <dbReference type="EnsemblMetazoa" id="ACUA018340-PA"/>
    </source>
</evidence>
<keyword evidence="2" id="KW-1185">Reference proteome</keyword>
<reference evidence="2" key="1">
    <citation type="submission" date="2013-09" db="EMBL/GenBank/DDBJ databases">
        <title>The Genome Sequence of Anopheles culicifacies species A.</title>
        <authorList>
            <consortium name="The Broad Institute Genomics Platform"/>
            <person name="Neafsey D.E."/>
            <person name="Besansky N."/>
            <person name="Howell P."/>
            <person name="Walton C."/>
            <person name="Young S.K."/>
            <person name="Zeng Q."/>
            <person name="Gargeya S."/>
            <person name="Fitzgerald M."/>
            <person name="Haas B."/>
            <person name="Abouelleil A."/>
            <person name="Allen A.W."/>
            <person name="Alvarado L."/>
            <person name="Arachchi H.M."/>
            <person name="Berlin A.M."/>
            <person name="Chapman S.B."/>
            <person name="Gainer-Dewar J."/>
            <person name="Goldberg J."/>
            <person name="Griggs A."/>
            <person name="Gujja S."/>
            <person name="Hansen M."/>
            <person name="Howarth C."/>
            <person name="Imamovic A."/>
            <person name="Ireland A."/>
            <person name="Larimer J."/>
            <person name="McCowan C."/>
            <person name="Murphy C."/>
            <person name="Pearson M."/>
            <person name="Poon T.W."/>
            <person name="Priest M."/>
            <person name="Roberts A."/>
            <person name="Saif S."/>
            <person name="Shea T."/>
            <person name="Sisk P."/>
            <person name="Sykes S."/>
            <person name="Wortman J."/>
            <person name="Nusbaum C."/>
            <person name="Birren B."/>
        </authorList>
    </citation>
    <scope>NUCLEOTIDE SEQUENCE [LARGE SCALE GENOMIC DNA]</scope>
    <source>
        <strain evidence="2">A-37</strain>
    </source>
</reference>
<dbReference type="EnsemblMetazoa" id="ACUA018340-RA">
    <property type="protein sequence ID" value="ACUA018340-PA"/>
    <property type="gene ID" value="ACUA018340"/>
</dbReference>
<dbReference type="Proteomes" id="UP000075883">
    <property type="component" value="Unassembled WGS sequence"/>
</dbReference>
<accession>A0A182MHF3</accession>
<dbReference type="VEuPathDB" id="VectorBase:ACUA018340"/>
<protein>
    <submittedName>
        <fullName evidence="1">Uncharacterized protein</fullName>
    </submittedName>
</protein>
<sequence length="183" mass="20536">MDCSVLSFSLHQRVAGSGSNTAVIVTVACHLYVTLVTPGRAPGVLYQPVVFAFLRCSITDRQHTVIELFRIALRFVVHTLRVELERFVRCIDSDRYRAHGGNRLHQCLFITLRNVNEALVRGTDGLRVVMALVVDRFVRVRLLRIDTLVVLNVLEGKVHHATVATIVTVFLGTVDEILLGKRH</sequence>
<evidence type="ECO:0000313" key="2">
    <source>
        <dbReference type="Proteomes" id="UP000075883"/>
    </source>
</evidence>